<dbReference type="Gene3D" id="6.10.340.10">
    <property type="match status" value="1"/>
</dbReference>
<dbReference type="PROSITE" id="PS50111">
    <property type="entry name" value="CHEMOTAXIS_TRANSDUC_2"/>
    <property type="match status" value="1"/>
</dbReference>
<feature type="domain" description="HAMP" evidence="8">
    <location>
        <begin position="339"/>
        <end position="391"/>
    </location>
</feature>
<protein>
    <submittedName>
        <fullName evidence="9">HAMP domain-containing protein</fullName>
    </submittedName>
</protein>
<feature type="region of interest" description="Disordered" evidence="5">
    <location>
        <begin position="682"/>
        <end position="706"/>
    </location>
</feature>
<dbReference type="InterPro" id="IPR004089">
    <property type="entry name" value="MCPsignal_dom"/>
</dbReference>
<evidence type="ECO:0000256" key="1">
    <source>
        <dbReference type="ARBA" id="ARBA00004370"/>
    </source>
</evidence>
<keyword evidence="6" id="KW-1133">Transmembrane helix</keyword>
<feature type="non-terminal residue" evidence="9">
    <location>
        <position position="706"/>
    </location>
</feature>
<dbReference type="GO" id="GO:0004888">
    <property type="term" value="F:transmembrane signaling receptor activity"/>
    <property type="evidence" value="ECO:0007669"/>
    <property type="project" value="InterPro"/>
</dbReference>
<evidence type="ECO:0000313" key="10">
    <source>
        <dbReference type="Proteomes" id="UP000460298"/>
    </source>
</evidence>
<dbReference type="AlphaFoldDB" id="A0A833GW98"/>
<organism evidence="9 10">
    <name type="scientific">Leptonema illini</name>
    <dbReference type="NCBI Taxonomy" id="183"/>
    <lineage>
        <taxon>Bacteria</taxon>
        <taxon>Pseudomonadati</taxon>
        <taxon>Spirochaetota</taxon>
        <taxon>Spirochaetia</taxon>
        <taxon>Leptospirales</taxon>
        <taxon>Leptospiraceae</taxon>
        <taxon>Leptonema</taxon>
    </lineage>
</organism>
<dbReference type="InterPro" id="IPR004090">
    <property type="entry name" value="Chemotax_Me-accpt_rcpt"/>
</dbReference>
<proteinExistence type="inferred from homology"/>
<dbReference type="SUPFAM" id="SSF58104">
    <property type="entry name" value="Methyl-accepting chemotaxis protein (MCP) signaling domain"/>
    <property type="match status" value="1"/>
</dbReference>
<dbReference type="Gene3D" id="1.10.287.950">
    <property type="entry name" value="Methyl-accepting chemotaxis protein"/>
    <property type="match status" value="1"/>
</dbReference>
<dbReference type="SMART" id="SM00283">
    <property type="entry name" value="MA"/>
    <property type="match status" value="1"/>
</dbReference>
<accession>A0A833GW98</accession>
<dbReference type="GO" id="GO:0005886">
    <property type="term" value="C:plasma membrane"/>
    <property type="evidence" value="ECO:0007669"/>
    <property type="project" value="TreeGrafter"/>
</dbReference>
<feature type="domain" description="Methyl-accepting transducer" evidence="7">
    <location>
        <begin position="436"/>
        <end position="665"/>
    </location>
</feature>
<dbReference type="PANTHER" id="PTHR43531:SF14">
    <property type="entry name" value="METHYL-ACCEPTING CHEMOTAXIS PROTEIN I-RELATED"/>
    <property type="match status" value="1"/>
</dbReference>
<dbReference type="InterPro" id="IPR051310">
    <property type="entry name" value="MCP_chemotaxis"/>
</dbReference>
<comment type="similarity">
    <text evidence="3">Belongs to the methyl-accepting chemotaxis (MCP) protein family.</text>
</comment>
<keyword evidence="4" id="KW-0807">Transducer</keyword>
<evidence type="ECO:0000256" key="5">
    <source>
        <dbReference type="SAM" id="MobiDB-lite"/>
    </source>
</evidence>
<feature type="transmembrane region" description="Helical" evidence="6">
    <location>
        <begin position="318"/>
        <end position="337"/>
    </location>
</feature>
<evidence type="ECO:0000313" key="9">
    <source>
        <dbReference type="EMBL" id="KAB2928145.1"/>
    </source>
</evidence>
<evidence type="ECO:0000259" key="7">
    <source>
        <dbReference type="PROSITE" id="PS50111"/>
    </source>
</evidence>
<dbReference type="Gene3D" id="1.20.120.30">
    <property type="entry name" value="Aspartate receptor, ligand-binding domain"/>
    <property type="match status" value="2"/>
</dbReference>
<dbReference type="InterPro" id="IPR025991">
    <property type="entry name" value="Chemoreceptor_zinc-bind_dom"/>
</dbReference>
<evidence type="ECO:0000259" key="8">
    <source>
        <dbReference type="PROSITE" id="PS50885"/>
    </source>
</evidence>
<dbReference type="PRINTS" id="PR00260">
    <property type="entry name" value="CHEMTRNSDUCR"/>
</dbReference>
<evidence type="ECO:0000256" key="6">
    <source>
        <dbReference type="SAM" id="Phobius"/>
    </source>
</evidence>
<sequence length="706" mass="76283">MKKLTLATKFALSFGLLLILMGIVALWSFTGIRGIVGNAGEVIEGNRLRGEITQREVDHLNWVAEVNKLLTDEHVTELKVQTDPHKCGFGQWYYGEGRRQAEALIPTLKPILASIEEPHTLLHQSAEKIREVFRPANPELPGLIASRVVDHLKWADTIRDAILENKSSLDVQTDGTLCALGKWLQSEEGKKAYASGSPEFKKAWDAMVAHHAELHDSARPLVEAFNTLSTEVRGQAHGIFKEKTLPILHETLEQLKAMQAIAEKDVAGLRAANTIFATETQASLHKVQELLGQVTATVKENVMTDEQMLHAAQNTNRAVLIISLIAVFFGIGVAFLMTRSITRPLHQAMAMLTEIGKGRLGMRLKMNRGDEIGQMADTMDRFADHMQAEMVAGLEKLAAGDLTFTPKPHDEKDVIGNSLVKTFADLTRIVGEISLVTSQIASGSDQVASTSQSLSQGATEQAASIEEISSSMTEIASQTRTNAENAAEASRLAAAAKSDAEAGNGQMREMLQAMADINESGRNISKIIKVIDEIAFQTNLLALNAAVEAARAGQHGKGFAVVAEEVRNLAARSAKAARETSELIEGSVARTERGTEMADRTSASLAKIVEGVGKVTDIIAEISLASQEQSQGIGQTNEGLAQVDQVIQANTAAAEEGAAAAEELSSQADHMRQLVARFKLKGQQEAGWQQPRRSRRSPTRIAAPAG</sequence>
<dbReference type="GO" id="GO:0006935">
    <property type="term" value="P:chemotaxis"/>
    <property type="evidence" value="ECO:0007669"/>
    <property type="project" value="InterPro"/>
</dbReference>
<dbReference type="CDD" id="cd06225">
    <property type="entry name" value="HAMP"/>
    <property type="match status" value="1"/>
</dbReference>
<dbReference type="SMART" id="SM00304">
    <property type="entry name" value="HAMP"/>
    <property type="match status" value="1"/>
</dbReference>
<evidence type="ECO:0000256" key="4">
    <source>
        <dbReference type="PROSITE-ProRule" id="PRU00284"/>
    </source>
</evidence>
<dbReference type="Proteomes" id="UP000460298">
    <property type="component" value="Unassembled WGS sequence"/>
</dbReference>
<dbReference type="PROSITE" id="PS50885">
    <property type="entry name" value="HAMP"/>
    <property type="match status" value="1"/>
</dbReference>
<dbReference type="Pfam" id="PF13682">
    <property type="entry name" value="CZB"/>
    <property type="match status" value="2"/>
</dbReference>
<comment type="subcellular location">
    <subcellularLocation>
        <location evidence="1">Membrane</location>
    </subcellularLocation>
</comment>
<dbReference type="CDD" id="cd11386">
    <property type="entry name" value="MCP_signal"/>
    <property type="match status" value="1"/>
</dbReference>
<comment type="caution">
    <text evidence="9">The sequence shown here is derived from an EMBL/GenBank/DDBJ whole genome shotgun (WGS) entry which is preliminary data.</text>
</comment>
<dbReference type="FunFam" id="1.10.287.950:FF:000001">
    <property type="entry name" value="Methyl-accepting chemotaxis sensory transducer"/>
    <property type="match status" value="1"/>
</dbReference>
<evidence type="ECO:0000256" key="3">
    <source>
        <dbReference type="ARBA" id="ARBA00029447"/>
    </source>
</evidence>
<keyword evidence="2" id="KW-0488">Methylation</keyword>
<dbReference type="GO" id="GO:0007165">
    <property type="term" value="P:signal transduction"/>
    <property type="evidence" value="ECO:0007669"/>
    <property type="project" value="UniProtKB-KW"/>
</dbReference>
<reference evidence="9 10" key="1">
    <citation type="submission" date="2019-10" db="EMBL/GenBank/DDBJ databases">
        <title>Extracellular Electron Transfer in a Candidatus Methanoperedens spp. Enrichment Culture.</title>
        <authorList>
            <person name="Berger S."/>
            <person name="Rangel Shaw D."/>
            <person name="Berben T."/>
            <person name="In 'T Zandt M."/>
            <person name="Frank J."/>
            <person name="Reimann J."/>
            <person name="Jetten M.S.M."/>
            <person name="Welte C.U."/>
        </authorList>
    </citation>
    <scope>NUCLEOTIDE SEQUENCE [LARGE SCALE GENOMIC DNA]</scope>
    <source>
        <strain evidence="9">SB12</strain>
    </source>
</reference>
<dbReference type="Pfam" id="PF00672">
    <property type="entry name" value="HAMP"/>
    <property type="match status" value="1"/>
</dbReference>
<keyword evidence="6" id="KW-0472">Membrane</keyword>
<dbReference type="Pfam" id="PF00015">
    <property type="entry name" value="MCPsignal"/>
    <property type="match status" value="1"/>
</dbReference>
<dbReference type="PANTHER" id="PTHR43531">
    <property type="entry name" value="PROTEIN ICFG"/>
    <property type="match status" value="1"/>
</dbReference>
<dbReference type="EMBL" id="WBUI01000057">
    <property type="protein sequence ID" value="KAB2928145.1"/>
    <property type="molecule type" value="Genomic_DNA"/>
</dbReference>
<name>A0A833GW98_9LEPT</name>
<keyword evidence="6" id="KW-0812">Transmembrane</keyword>
<gene>
    <name evidence="9" type="ORF">F9K24_22195</name>
</gene>
<dbReference type="InterPro" id="IPR003660">
    <property type="entry name" value="HAMP_dom"/>
</dbReference>
<evidence type="ECO:0000256" key="2">
    <source>
        <dbReference type="ARBA" id="ARBA00022481"/>
    </source>
</evidence>